<organism evidence="2 3">
    <name type="scientific">Zingiber officinale</name>
    <name type="common">Ginger</name>
    <name type="synonym">Amomum zingiber</name>
    <dbReference type="NCBI Taxonomy" id="94328"/>
    <lineage>
        <taxon>Eukaryota</taxon>
        <taxon>Viridiplantae</taxon>
        <taxon>Streptophyta</taxon>
        <taxon>Embryophyta</taxon>
        <taxon>Tracheophyta</taxon>
        <taxon>Spermatophyta</taxon>
        <taxon>Magnoliopsida</taxon>
        <taxon>Liliopsida</taxon>
        <taxon>Zingiberales</taxon>
        <taxon>Zingiberaceae</taxon>
        <taxon>Zingiber</taxon>
    </lineage>
</organism>
<dbReference type="EMBL" id="JACMSC010000013">
    <property type="protein sequence ID" value="KAG6493347.1"/>
    <property type="molecule type" value="Genomic_DNA"/>
</dbReference>
<dbReference type="PANTHER" id="PTHR34112">
    <property type="entry name" value="C-JUN-AMINO-TERMINAL KINASE-INTERACTING PROTEIN"/>
    <property type="match status" value="1"/>
</dbReference>
<feature type="region of interest" description="Disordered" evidence="1">
    <location>
        <begin position="415"/>
        <end position="438"/>
    </location>
</feature>
<evidence type="ECO:0000313" key="2">
    <source>
        <dbReference type="EMBL" id="KAG6493347.1"/>
    </source>
</evidence>
<feature type="compositionally biased region" description="Basic and acidic residues" evidence="1">
    <location>
        <begin position="370"/>
        <end position="381"/>
    </location>
</feature>
<dbReference type="PANTHER" id="PTHR34112:SF13">
    <property type="entry name" value="OS04G0448200 PROTEIN"/>
    <property type="match status" value="1"/>
</dbReference>
<accession>A0A8J5FZL7</accession>
<feature type="compositionally biased region" description="Polar residues" evidence="1">
    <location>
        <begin position="360"/>
        <end position="369"/>
    </location>
</feature>
<dbReference type="AlphaFoldDB" id="A0A8J5FZL7"/>
<gene>
    <name evidence="2" type="ORF">ZIOFF_048329</name>
</gene>
<comment type="caution">
    <text evidence="2">The sequence shown here is derived from an EMBL/GenBank/DDBJ whole genome shotgun (WGS) entry which is preliminary data.</text>
</comment>
<feature type="compositionally biased region" description="Polar residues" evidence="1">
    <location>
        <begin position="19"/>
        <end position="30"/>
    </location>
</feature>
<dbReference type="Proteomes" id="UP000734854">
    <property type="component" value="Unassembled WGS sequence"/>
</dbReference>
<evidence type="ECO:0000313" key="3">
    <source>
        <dbReference type="Proteomes" id="UP000734854"/>
    </source>
</evidence>
<keyword evidence="3" id="KW-1185">Reference proteome</keyword>
<protein>
    <submittedName>
        <fullName evidence="2">Uncharacterized protein</fullName>
    </submittedName>
</protein>
<proteinExistence type="predicted"/>
<sequence length="523" mass="57390">MDRSEPALVPQWYKLANGSNSSNTLHISTSKRSDENGMECGSRSRLLSHHDKNFRRSLSSNGSIVRDRGSSAKLQDYSSFRRSRDKNQERDFDTCDRQSRPLLVENGIGYHDPFLRVRAEKDALRHSQSTLAGRQLDSCLKRPVNSGNNIGSVGSVIRSIDRKFEKDFPSLQAEGRQNFSDSIDVLSPCLKTAVQSLPVATAIINGTSALAEIPVQVETDGSLLSSATGNTMAEALAQRPSLVDNGRQSSVDTQRIEELVLKKFKQLVPVTPVLPKVLTCNLAEKAKTKSAKGGVDFSSFAKGGQQINLAGRTPVRSDIAKAYQVGNFQVLNREKNIISPTAEDSSSVRKASDQLGLVPSTASVASKTQSDQKNKGEDKNGVLKRVVSVGERKLLSHTQNRNDFFNLLRKKSLNPSGSIREPGSHGPPEDLQNASSVSVQNCQPGLDFSAENINLSTDEPDRLYVDNKEANSYLDAVPDPEEEAFLRSLGWDKNAGEEALTQEEIDAFLKKYETQTRRPLKSS</sequence>
<evidence type="ECO:0000256" key="1">
    <source>
        <dbReference type="SAM" id="MobiDB-lite"/>
    </source>
</evidence>
<name>A0A8J5FZL7_ZINOF</name>
<feature type="region of interest" description="Disordered" evidence="1">
    <location>
        <begin position="359"/>
        <end position="382"/>
    </location>
</feature>
<reference evidence="2 3" key="1">
    <citation type="submission" date="2020-08" db="EMBL/GenBank/DDBJ databases">
        <title>Plant Genome Project.</title>
        <authorList>
            <person name="Zhang R.-G."/>
        </authorList>
    </citation>
    <scope>NUCLEOTIDE SEQUENCE [LARGE SCALE GENOMIC DNA]</scope>
    <source>
        <tissue evidence="2">Rhizome</tissue>
    </source>
</reference>
<feature type="region of interest" description="Disordered" evidence="1">
    <location>
        <begin position="19"/>
        <end position="42"/>
    </location>
</feature>